<evidence type="ECO:0000313" key="3">
    <source>
        <dbReference type="Proteomes" id="UP000253209"/>
    </source>
</evidence>
<keyword evidence="3" id="KW-1185">Reference proteome</keyword>
<gene>
    <name evidence="2" type="ORF">DJ568_14275</name>
</gene>
<name>A0A367GMA1_9SPHI</name>
<dbReference type="InterPro" id="IPR010496">
    <property type="entry name" value="AL/BT2_dom"/>
</dbReference>
<dbReference type="OrthoDB" id="929868at2"/>
<comment type="caution">
    <text evidence="2">The sequence shown here is derived from an EMBL/GenBank/DDBJ whole genome shotgun (WGS) entry which is preliminary data.</text>
</comment>
<proteinExistence type="predicted"/>
<organism evidence="2 3">
    <name type="scientific">Mucilaginibacter hurinus</name>
    <dbReference type="NCBI Taxonomy" id="2201324"/>
    <lineage>
        <taxon>Bacteria</taxon>
        <taxon>Pseudomonadati</taxon>
        <taxon>Bacteroidota</taxon>
        <taxon>Sphingobacteriia</taxon>
        <taxon>Sphingobacteriales</taxon>
        <taxon>Sphingobacteriaceae</taxon>
        <taxon>Mucilaginibacter</taxon>
    </lineage>
</organism>
<dbReference type="GO" id="GO:0016787">
    <property type="term" value="F:hydrolase activity"/>
    <property type="evidence" value="ECO:0007669"/>
    <property type="project" value="InterPro"/>
</dbReference>
<dbReference type="Proteomes" id="UP000253209">
    <property type="component" value="Unassembled WGS sequence"/>
</dbReference>
<dbReference type="EMBL" id="QGDC01000008">
    <property type="protein sequence ID" value="RCH54165.1"/>
    <property type="molecule type" value="Genomic_DNA"/>
</dbReference>
<protein>
    <submittedName>
        <fullName evidence="2">DUF1080 domain-containing protein</fullName>
    </submittedName>
</protein>
<feature type="domain" description="3-keto-alpha-glucoside-1,2-lyase/3-keto-2-hydroxy-glucal hydratase" evidence="1">
    <location>
        <begin position="27"/>
        <end position="209"/>
    </location>
</feature>
<dbReference type="Pfam" id="PF06439">
    <property type="entry name" value="3keto-disac_hyd"/>
    <property type="match status" value="1"/>
</dbReference>
<evidence type="ECO:0000259" key="1">
    <source>
        <dbReference type="Pfam" id="PF06439"/>
    </source>
</evidence>
<sequence>MKVITLALLAGAVLLGSFTNPVPSKKPIRLFNGKNFSGWEGDTINTWRIKNGEIIGGSLTQTVPHNEFIATTKNYGNFILKVKVKLLGNEGFINTGVQFNSQRIANPPYEMKGYQADLGDGFWGCLYDEARRNKILIKPDSNLVERIVKRGQWNDYEVWSENGRIRIKLNGVQTIDYTEPDGTIPQTGLIAFQIHGYGKAEVHYKDIYLTQLPAKN</sequence>
<reference evidence="2 3" key="1">
    <citation type="submission" date="2018-05" db="EMBL/GenBank/DDBJ databases">
        <title>Mucilaginibacter hurinus sp. nov., isolated from briquette warehouse soil.</title>
        <authorList>
            <person name="Choi L."/>
        </authorList>
    </citation>
    <scope>NUCLEOTIDE SEQUENCE [LARGE SCALE GENOMIC DNA]</scope>
    <source>
        <strain evidence="2 3">ZR32</strain>
    </source>
</reference>
<dbReference type="RefSeq" id="WP_114006089.1">
    <property type="nucleotide sequence ID" value="NZ_QGDC01000008.1"/>
</dbReference>
<evidence type="ECO:0000313" key="2">
    <source>
        <dbReference type="EMBL" id="RCH54165.1"/>
    </source>
</evidence>
<dbReference type="Gene3D" id="2.60.120.560">
    <property type="entry name" value="Exo-inulinase, domain 1"/>
    <property type="match status" value="1"/>
</dbReference>
<dbReference type="AlphaFoldDB" id="A0A367GMA1"/>
<accession>A0A367GMA1</accession>